<evidence type="ECO:0000313" key="2">
    <source>
        <dbReference type="Proteomes" id="UP000298663"/>
    </source>
</evidence>
<dbReference type="EMBL" id="AZBU02000005">
    <property type="protein sequence ID" value="TKR76849.1"/>
    <property type="molecule type" value="Genomic_DNA"/>
</dbReference>
<name>A0A4U5N347_STECR</name>
<sequence length="178" mass="19767">MSLRGLKLSGMRPAAYLRSVAHSGRSVAASLRWFFGFVPRSRRSAAIRPCFHVVTPLERSFAPTPCSLPKFEAFRRFAPSKHCRSSGNAARWPGFACSSAHVLYAPWLRSVVPATKRRGSAASSILGPISRYMLTADSSLPYSSRLESTRRHRAISYLLRFQPFFGSIDALVQQSTLC</sequence>
<protein>
    <submittedName>
        <fullName evidence="1">Uncharacterized protein</fullName>
    </submittedName>
</protein>
<dbReference type="Proteomes" id="UP000298663">
    <property type="component" value="Unassembled WGS sequence"/>
</dbReference>
<gene>
    <name evidence="1" type="ORF">L596_017926</name>
</gene>
<reference evidence="1 2" key="1">
    <citation type="journal article" date="2015" name="Genome Biol.">
        <title>Comparative genomics of Steinernema reveals deeply conserved gene regulatory networks.</title>
        <authorList>
            <person name="Dillman A.R."/>
            <person name="Macchietto M."/>
            <person name="Porter C.F."/>
            <person name="Rogers A."/>
            <person name="Williams B."/>
            <person name="Antoshechkin I."/>
            <person name="Lee M.M."/>
            <person name="Goodwin Z."/>
            <person name="Lu X."/>
            <person name="Lewis E.E."/>
            <person name="Goodrich-Blair H."/>
            <person name="Stock S.P."/>
            <person name="Adams B.J."/>
            <person name="Sternberg P.W."/>
            <person name="Mortazavi A."/>
        </authorList>
    </citation>
    <scope>NUCLEOTIDE SEQUENCE [LARGE SCALE GENOMIC DNA]</scope>
    <source>
        <strain evidence="1 2">ALL</strain>
    </source>
</reference>
<accession>A0A4U5N347</accession>
<evidence type="ECO:0000313" key="1">
    <source>
        <dbReference type="EMBL" id="TKR76849.1"/>
    </source>
</evidence>
<reference evidence="1 2" key="2">
    <citation type="journal article" date="2019" name="G3 (Bethesda)">
        <title>Hybrid Assembly of the Genome of the Entomopathogenic Nematode Steinernema carpocapsae Identifies the X-Chromosome.</title>
        <authorList>
            <person name="Serra L."/>
            <person name="Macchietto M."/>
            <person name="Macias-Munoz A."/>
            <person name="McGill C.J."/>
            <person name="Rodriguez I.M."/>
            <person name="Rodriguez B."/>
            <person name="Murad R."/>
            <person name="Mortazavi A."/>
        </authorList>
    </citation>
    <scope>NUCLEOTIDE SEQUENCE [LARGE SCALE GENOMIC DNA]</scope>
    <source>
        <strain evidence="1 2">ALL</strain>
    </source>
</reference>
<proteinExistence type="predicted"/>
<dbReference type="AlphaFoldDB" id="A0A4U5N347"/>
<keyword evidence="2" id="KW-1185">Reference proteome</keyword>
<comment type="caution">
    <text evidence="1">The sequence shown here is derived from an EMBL/GenBank/DDBJ whole genome shotgun (WGS) entry which is preliminary data.</text>
</comment>
<organism evidence="1 2">
    <name type="scientific">Steinernema carpocapsae</name>
    <name type="common">Entomopathogenic nematode</name>
    <dbReference type="NCBI Taxonomy" id="34508"/>
    <lineage>
        <taxon>Eukaryota</taxon>
        <taxon>Metazoa</taxon>
        <taxon>Ecdysozoa</taxon>
        <taxon>Nematoda</taxon>
        <taxon>Chromadorea</taxon>
        <taxon>Rhabditida</taxon>
        <taxon>Tylenchina</taxon>
        <taxon>Panagrolaimomorpha</taxon>
        <taxon>Strongyloidoidea</taxon>
        <taxon>Steinernematidae</taxon>
        <taxon>Steinernema</taxon>
    </lineage>
</organism>